<comment type="caution">
    <text evidence="2">The sequence shown here is derived from an EMBL/GenBank/DDBJ whole genome shotgun (WGS) entry which is preliminary data.</text>
</comment>
<dbReference type="AlphaFoldDB" id="A0AAV5EWV7"/>
<organism evidence="2 3">
    <name type="scientific">Eleusine coracana subsp. coracana</name>
    <dbReference type="NCBI Taxonomy" id="191504"/>
    <lineage>
        <taxon>Eukaryota</taxon>
        <taxon>Viridiplantae</taxon>
        <taxon>Streptophyta</taxon>
        <taxon>Embryophyta</taxon>
        <taxon>Tracheophyta</taxon>
        <taxon>Spermatophyta</taxon>
        <taxon>Magnoliopsida</taxon>
        <taxon>Liliopsida</taxon>
        <taxon>Poales</taxon>
        <taxon>Poaceae</taxon>
        <taxon>PACMAD clade</taxon>
        <taxon>Chloridoideae</taxon>
        <taxon>Cynodonteae</taxon>
        <taxon>Eleusininae</taxon>
        <taxon>Eleusine</taxon>
    </lineage>
</organism>
<reference evidence="2" key="1">
    <citation type="journal article" date="2018" name="DNA Res.">
        <title>Multiple hybrid de novo genome assembly of finger millet, an orphan allotetraploid crop.</title>
        <authorList>
            <person name="Hatakeyama M."/>
            <person name="Aluri S."/>
            <person name="Balachadran M.T."/>
            <person name="Sivarajan S.R."/>
            <person name="Patrignani A."/>
            <person name="Gruter S."/>
            <person name="Poveda L."/>
            <person name="Shimizu-Inatsugi R."/>
            <person name="Baeten J."/>
            <person name="Francoijs K.J."/>
            <person name="Nataraja K.N."/>
            <person name="Reddy Y.A.N."/>
            <person name="Phadnis S."/>
            <person name="Ravikumar R.L."/>
            <person name="Schlapbach R."/>
            <person name="Sreeman S.M."/>
            <person name="Shimizu K.K."/>
        </authorList>
    </citation>
    <scope>NUCLEOTIDE SEQUENCE</scope>
</reference>
<evidence type="ECO:0000256" key="1">
    <source>
        <dbReference type="SAM" id="MobiDB-lite"/>
    </source>
</evidence>
<reference evidence="2" key="2">
    <citation type="submission" date="2021-12" db="EMBL/GenBank/DDBJ databases">
        <title>Resequencing data analysis of finger millet.</title>
        <authorList>
            <person name="Hatakeyama M."/>
            <person name="Aluri S."/>
            <person name="Balachadran M.T."/>
            <person name="Sivarajan S.R."/>
            <person name="Poveda L."/>
            <person name="Shimizu-Inatsugi R."/>
            <person name="Schlapbach R."/>
            <person name="Sreeman S.M."/>
            <person name="Shimizu K.K."/>
        </authorList>
    </citation>
    <scope>NUCLEOTIDE SEQUENCE</scope>
</reference>
<proteinExistence type="predicted"/>
<dbReference type="EMBL" id="BQKI01000079">
    <property type="protein sequence ID" value="GJN27155.1"/>
    <property type="molecule type" value="Genomic_DNA"/>
</dbReference>
<sequence length="207" mass="22782">MQVQWHRYWGSGDQTGMSFVLAVVSKGSAAVVSDGGLESVPARRLEPGGDGGGHDEHVAERGDPPLVYGVVVGAELHLALARRHLHQVRRAVVVARLLRRARLHVLHDACKQEAGQLGLAPCGEENRGGRDDRSFGCCGMLTFFGVREGHDQVRLLDPEYDLAALVRRRGHRVQLPFPVRHRDEHVVALGQRRTGPRVVKVEVEVVL</sequence>
<protein>
    <submittedName>
        <fullName evidence="2">Uncharacterized protein</fullName>
    </submittedName>
</protein>
<accession>A0AAV5EWV7</accession>
<evidence type="ECO:0000313" key="2">
    <source>
        <dbReference type="EMBL" id="GJN27155.1"/>
    </source>
</evidence>
<name>A0AAV5EWV7_ELECO</name>
<feature type="region of interest" description="Disordered" evidence="1">
    <location>
        <begin position="40"/>
        <end position="59"/>
    </location>
</feature>
<dbReference type="Proteomes" id="UP001054889">
    <property type="component" value="Unassembled WGS sequence"/>
</dbReference>
<gene>
    <name evidence="2" type="primary">gb15151</name>
    <name evidence="2" type="ORF">PR202_gb15151</name>
</gene>
<evidence type="ECO:0000313" key="3">
    <source>
        <dbReference type="Proteomes" id="UP001054889"/>
    </source>
</evidence>
<keyword evidence="3" id="KW-1185">Reference proteome</keyword>
<feature type="compositionally biased region" description="Basic and acidic residues" evidence="1">
    <location>
        <begin position="41"/>
        <end position="59"/>
    </location>
</feature>